<feature type="transmembrane region" description="Helical" evidence="1">
    <location>
        <begin position="64"/>
        <end position="83"/>
    </location>
</feature>
<keyword evidence="1" id="KW-1133">Transmembrane helix</keyword>
<reference evidence="2" key="1">
    <citation type="submission" date="2020-10" db="EMBL/GenBank/DDBJ databases">
        <title>High-Quality Genome Resource of Clonostachys rosea strain S41 by Oxford Nanopore Long-Read Sequencing.</title>
        <authorList>
            <person name="Wang H."/>
        </authorList>
    </citation>
    <scope>NUCLEOTIDE SEQUENCE</scope>
    <source>
        <strain evidence="2">S41</strain>
    </source>
</reference>
<organism evidence="2 3">
    <name type="scientific">Bionectria ochroleuca</name>
    <name type="common">Gliocladium roseum</name>
    <dbReference type="NCBI Taxonomy" id="29856"/>
    <lineage>
        <taxon>Eukaryota</taxon>
        <taxon>Fungi</taxon>
        <taxon>Dikarya</taxon>
        <taxon>Ascomycota</taxon>
        <taxon>Pezizomycotina</taxon>
        <taxon>Sordariomycetes</taxon>
        <taxon>Hypocreomycetidae</taxon>
        <taxon>Hypocreales</taxon>
        <taxon>Bionectriaceae</taxon>
        <taxon>Clonostachys</taxon>
    </lineage>
</organism>
<evidence type="ECO:0000256" key="1">
    <source>
        <dbReference type="SAM" id="Phobius"/>
    </source>
</evidence>
<feature type="transmembrane region" description="Helical" evidence="1">
    <location>
        <begin position="32"/>
        <end position="52"/>
    </location>
</feature>
<comment type="caution">
    <text evidence="2">The sequence shown here is derived from an EMBL/GenBank/DDBJ whole genome shotgun (WGS) entry which is preliminary data.</text>
</comment>
<dbReference type="Proteomes" id="UP000616885">
    <property type="component" value="Unassembled WGS sequence"/>
</dbReference>
<protein>
    <submittedName>
        <fullName evidence="2">Uncharacterized protein</fullName>
    </submittedName>
</protein>
<keyword evidence="1" id="KW-0812">Transmembrane</keyword>
<dbReference type="EMBL" id="JADCTT010000015">
    <property type="protein sequence ID" value="KAF9744237.1"/>
    <property type="molecule type" value="Genomic_DNA"/>
</dbReference>
<name>A0A8H7KBP4_BIOOC</name>
<gene>
    <name evidence="2" type="ORF">IM811_005817</name>
</gene>
<sequence>MIFTNSNDVDPMTAEEAETYGLDHEVTPRERLLAIGMALMRFLGAATAFITLRVIEKRAISFNMFGLICTGICSVFLMSAPYLNIDQLVLRWVWPHTFKSWALLMSLGMLRLGLQCLLTAGLAADKSNRANGMAYTHTLFAAGGSPITRWT</sequence>
<feature type="transmembrane region" description="Helical" evidence="1">
    <location>
        <begin position="103"/>
        <end position="124"/>
    </location>
</feature>
<dbReference type="AlphaFoldDB" id="A0A8H7KBP4"/>
<proteinExistence type="predicted"/>
<evidence type="ECO:0000313" key="2">
    <source>
        <dbReference type="EMBL" id="KAF9744237.1"/>
    </source>
</evidence>
<accession>A0A8H7KBP4</accession>
<evidence type="ECO:0000313" key="3">
    <source>
        <dbReference type="Proteomes" id="UP000616885"/>
    </source>
</evidence>
<keyword evidence="1" id="KW-0472">Membrane</keyword>